<evidence type="ECO:0000313" key="1">
    <source>
        <dbReference type="EMBL" id="KAF7126633.1"/>
    </source>
</evidence>
<evidence type="ECO:0000313" key="2">
    <source>
        <dbReference type="Proteomes" id="UP000626092"/>
    </source>
</evidence>
<protein>
    <submittedName>
        <fullName evidence="1">Uncharacterized protein</fullName>
    </submittedName>
</protein>
<dbReference type="AlphaFoldDB" id="A0A834G6D3"/>
<sequence length="283" mass="31295">MAEPGRLTHKRKKEEALVKCVATSSVYPVYEKTLCLCVAQGDEPYNPREWYMLKIFGEKDKEKEAEEKVAKVVCQITDAELRGAYLAFHHDDRHQGELDRVSTLSPVVELEMGKASQFYGTTTASVGSFVYRIGGYCGKCDSAVGGLNGNLYVMGFDGGGTRLDIPSVWGEFLDTRLVAEGRGEWSALPDPPSTLGCKYLFAAALGDDLSGKILVLNLQTYAMCLYDVTEKSWESLDPNVEYYNGFTTPPIVVGTTLFWISSPNVWVYDFLKKALVSMPIADS</sequence>
<dbReference type="EMBL" id="WJXA01000011">
    <property type="protein sequence ID" value="KAF7126633.1"/>
    <property type="molecule type" value="Genomic_DNA"/>
</dbReference>
<dbReference type="SUPFAM" id="SSF117281">
    <property type="entry name" value="Kelch motif"/>
    <property type="match status" value="1"/>
</dbReference>
<name>A0A834G6D3_RHOSS</name>
<comment type="caution">
    <text evidence="1">The sequence shown here is derived from an EMBL/GenBank/DDBJ whole genome shotgun (WGS) entry which is preliminary data.</text>
</comment>
<reference evidence="1" key="1">
    <citation type="submission" date="2019-11" db="EMBL/GenBank/DDBJ databases">
        <authorList>
            <person name="Liu Y."/>
            <person name="Hou J."/>
            <person name="Li T.-Q."/>
            <person name="Guan C.-H."/>
            <person name="Wu X."/>
            <person name="Wu H.-Z."/>
            <person name="Ling F."/>
            <person name="Zhang R."/>
            <person name="Shi X.-G."/>
            <person name="Ren J.-P."/>
            <person name="Chen E.-F."/>
            <person name="Sun J.-M."/>
        </authorList>
    </citation>
    <scope>NUCLEOTIDE SEQUENCE</scope>
    <source>
        <strain evidence="1">Adult_tree_wgs_1</strain>
        <tissue evidence="1">Leaves</tissue>
    </source>
</reference>
<proteinExistence type="predicted"/>
<dbReference type="OrthoDB" id="1547351at2759"/>
<keyword evidence="2" id="KW-1185">Reference proteome</keyword>
<organism evidence="1 2">
    <name type="scientific">Rhododendron simsii</name>
    <name type="common">Sims's rhododendron</name>
    <dbReference type="NCBI Taxonomy" id="118357"/>
    <lineage>
        <taxon>Eukaryota</taxon>
        <taxon>Viridiplantae</taxon>
        <taxon>Streptophyta</taxon>
        <taxon>Embryophyta</taxon>
        <taxon>Tracheophyta</taxon>
        <taxon>Spermatophyta</taxon>
        <taxon>Magnoliopsida</taxon>
        <taxon>eudicotyledons</taxon>
        <taxon>Gunneridae</taxon>
        <taxon>Pentapetalae</taxon>
        <taxon>asterids</taxon>
        <taxon>Ericales</taxon>
        <taxon>Ericaceae</taxon>
        <taxon>Ericoideae</taxon>
        <taxon>Rhodoreae</taxon>
        <taxon>Rhododendron</taxon>
    </lineage>
</organism>
<accession>A0A834G6D3</accession>
<dbReference type="Proteomes" id="UP000626092">
    <property type="component" value="Unassembled WGS sequence"/>
</dbReference>
<dbReference type="InterPro" id="IPR015915">
    <property type="entry name" value="Kelch-typ_b-propeller"/>
</dbReference>
<gene>
    <name evidence="1" type="ORF">RHSIM_Rhsim11G0059800</name>
</gene>